<dbReference type="EMBL" id="BGPR01028736">
    <property type="protein sequence ID" value="GBO00092.1"/>
    <property type="molecule type" value="Genomic_DNA"/>
</dbReference>
<accession>A0A4Y2TIM7</accession>
<protein>
    <submittedName>
        <fullName evidence="2">Uncharacterized protein</fullName>
    </submittedName>
</protein>
<evidence type="ECO:0000313" key="1">
    <source>
        <dbReference type="EMBL" id="GBO00009.1"/>
    </source>
</evidence>
<dbReference type="EMBL" id="BGPR01028696">
    <property type="protein sequence ID" value="GBO00009.1"/>
    <property type="molecule type" value="Genomic_DNA"/>
</dbReference>
<evidence type="ECO:0000313" key="3">
    <source>
        <dbReference type="Proteomes" id="UP000499080"/>
    </source>
</evidence>
<proteinExistence type="predicted"/>
<evidence type="ECO:0000313" key="2">
    <source>
        <dbReference type="EMBL" id="GBO00092.1"/>
    </source>
</evidence>
<sequence length="91" mass="10134">MPVQLIGNLHGSEFWGILRRKEKYVYNCTHPRKSLCSVSNGHISRGSGQLNGSKDKCEVNHVFLREHGMHFPSLIPLQLTGYPSGSDLGTI</sequence>
<reference evidence="2 3" key="1">
    <citation type="journal article" date="2019" name="Sci. Rep.">
        <title>Orb-weaving spider Araneus ventricosus genome elucidates the spidroin gene catalogue.</title>
        <authorList>
            <person name="Kono N."/>
            <person name="Nakamura H."/>
            <person name="Ohtoshi R."/>
            <person name="Moran D.A.P."/>
            <person name="Shinohara A."/>
            <person name="Yoshida Y."/>
            <person name="Fujiwara M."/>
            <person name="Mori M."/>
            <person name="Tomita M."/>
            <person name="Arakawa K."/>
        </authorList>
    </citation>
    <scope>NUCLEOTIDE SEQUENCE [LARGE SCALE GENOMIC DNA]</scope>
</reference>
<dbReference type="Proteomes" id="UP000499080">
    <property type="component" value="Unassembled WGS sequence"/>
</dbReference>
<gene>
    <name evidence="2" type="ORF">AVEN_263804_1</name>
    <name evidence="1" type="ORF">AVEN_52089_1</name>
</gene>
<name>A0A4Y2TIM7_ARAVE</name>
<organism evidence="2 3">
    <name type="scientific">Araneus ventricosus</name>
    <name type="common">Orbweaver spider</name>
    <name type="synonym">Epeira ventricosa</name>
    <dbReference type="NCBI Taxonomy" id="182803"/>
    <lineage>
        <taxon>Eukaryota</taxon>
        <taxon>Metazoa</taxon>
        <taxon>Ecdysozoa</taxon>
        <taxon>Arthropoda</taxon>
        <taxon>Chelicerata</taxon>
        <taxon>Arachnida</taxon>
        <taxon>Araneae</taxon>
        <taxon>Araneomorphae</taxon>
        <taxon>Entelegynae</taxon>
        <taxon>Araneoidea</taxon>
        <taxon>Araneidae</taxon>
        <taxon>Araneus</taxon>
    </lineage>
</organism>
<dbReference type="AlphaFoldDB" id="A0A4Y2TIM7"/>
<keyword evidence="3" id="KW-1185">Reference proteome</keyword>
<comment type="caution">
    <text evidence="2">The sequence shown here is derived from an EMBL/GenBank/DDBJ whole genome shotgun (WGS) entry which is preliminary data.</text>
</comment>